<organism evidence="16 17">
    <name type="scientific">Toxocara canis</name>
    <name type="common">Canine roundworm</name>
    <dbReference type="NCBI Taxonomy" id="6265"/>
    <lineage>
        <taxon>Eukaryota</taxon>
        <taxon>Metazoa</taxon>
        <taxon>Ecdysozoa</taxon>
        <taxon>Nematoda</taxon>
        <taxon>Chromadorea</taxon>
        <taxon>Rhabditida</taxon>
        <taxon>Spirurina</taxon>
        <taxon>Ascaridomorpha</taxon>
        <taxon>Ascaridoidea</taxon>
        <taxon>Toxocaridae</taxon>
        <taxon>Toxocara</taxon>
    </lineage>
</organism>
<gene>
    <name evidence="16" type="primary">CPA1</name>
    <name evidence="16" type="ORF">Tcan_17833</name>
</gene>
<evidence type="ECO:0000256" key="6">
    <source>
        <dbReference type="ARBA" id="ARBA00022670"/>
    </source>
</evidence>
<evidence type="ECO:0000256" key="8">
    <source>
        <dbReference type="ARBA" id="ARBA00022729"/>
    </source>
</evidence>
<dbReference type="GO" id="GO:0004181">
    <property type="term" value="F:metallocarboxypeptidase activity"/>
    <property type="evidence" value="ECO:0007669"/>
    <property type="project" value="InterPro"/>
</dbReference>
<reference evidence="16 17" key="1">
    <citation type="submission" date="2014-11" db="EMBL/GenBank/DDBJ databases">
        <title>Genetic blueprint of the zoonotic pathogen Toxocara canis.</title>
        <authorList>
            <person name="Zhu X.-Q."/>
            <person name="Korhonen P.K."/>
            <person name="Cai H."/>
            <person name="Young N.D."/>
            <person name="Nejsum P."/>
            <person name="von Samson-Himmelstjerna G."/>
            <person name="Boag P.R."/>
            <person name="Tan P."/>
            <person name="Li Q."/>
            <person name="Min J."/>
            <person name="Yang Y."/>
            <person name="Wang X."/>
            <person name="Fang X."/>
            <person name="Hall R.S."/>
            <person name="Hofmann A."/>
            <person name="Sternberg P.W."/>
            <person name="Jex A.R."/>
            <person name="Gasser R.B."/>
        </authorList>
    </citation>
    <scope>NUCLEOTIDE SEQUENCE [LARGE SCALE GENOMIC DNA]</scope>
    <source>
        <strain evidence="16">PN_DK_2014</strain>
    </source>
</reference>
<keyword evidence="11" id="KW-0482">Metalloprotease</keyword>
<evidence type="ECO:0000313" key="17">
    <source>
        <dbReference type="Proteomes" id="UP000031036"/>
    </source>
</evidence>
<dbReference type="SUPFAM" id="SSF54897">
    <property type="entry name" value="Protease propeptides/inhibitors"/>
    <property type="match status" value="1"/>
</dbReference>
<dbReference type="FunFam" id="3.40.630.10:FF:000040">
    <property type="entry name" value="zinc carboxypeptidase"/>
    <property type="match status" value="1"/>
</dbReference>
<evidence type="ECO:0000256" key="12">
    <source>
        <dbReference type="ARBA" id="ARBA00023157"/>
    </source>
</evidence>
<evidence type="ECO:0000259" key="15">
    <source>
        <dbReference type="PROSITE" id="PS52035"/>
    </source>
</evidence>
<feature type="active site" description="Proton donor/acceptor" evidence="14">
    <location>
        <position position="451"/>
    </location>
</feature>
<dbReference type="GO" id="GO:0005615">
    <property type="term" value="C:extracellular space"/>
    <property type="evidence" value="ECO:0007669"/>
    <property type="project" value="TreeGrafter"/>
</dbReference>
<keyword evidence="5 16" id="KW-0121">Carboxypeptidase</keyword>
<dbReference type="Pfam" id="PF00246">
    <property type="entry name" value="Peptidase_M14"/>
    <property type="match status" value="1"/>
</dbReference>
<keyword evidence="10" id="KW-0862">Zinc</keyword>
<dbReference type="PRINTS" id="PR00765">
    <property type="entry name" value="CRBOXYPTASEA"/>
</dbReference>
<evidence type="ECO:0000313" key="16">
    <source>
        <dbReference type="EMBL" id="KHN86078.1"/>
    </source>
</evidence>
<dbReference type="SUPFAM" id="SSF53187">
    <property type="entry name" value="Zn-dependent exopeptidases"/>
    <property type="match status" value="1"/>
</dbReference>
<dbReference type="InterPro" id="IPR000834">
    <property type="entry name" value="Peptidase_M14"/>
</dbReference>
<comment type="similarity">
    <text evidence="3 14">Belongs to the peptidase M14 family.</text>
</comment>
<comment type="cofactor">
    <cofactor evidence="1">
        <name>Zn(2+)</name>
        <dbReference type="ChEBI" id="CHEBI:29105"/>
    </cofactor>
</comment>
<dbReference type="MEROPS" id="M14.A25"/>
<comment type="caution">
    <text evidence="16">The sequence shown here is derived from an EMBL/GenBank/DDBJ whole genome shotgun (WGS) entry which is preliminary data.</text>
</comment>
<evidence type="ECO:0000256" key="5">
    <source>
        <dbReference type="ARBA" id="ARBA00022645"/>
    </source>
</evidence>
<dbReference type="AlphaFoldDB" id="A0A0B2VWM0"/>
<dbReference type="PROSITE" id="PS52035">
    <property type="entry name" value="PEPTIDASE_M14"/>
    <property type="match status" value="1"/>
</dbReference>
<keyword evidence="4" id="KW-0964">Secreted</keyword>
<dbReference type="SMART" id="SM00631">
    <property type="entry name" value="Zn_pept"/>
    <property type="match status" value="1"/>
</dbReference>
<comment type="subcellular location">
    <subcellularLocation>
        <location evidence="2">Secreted</location>
    </subcellularLocation>
</comment>
<evidence type="ECO:0000256" key="7">
    <source>
        <dbReference type="ARBA" id="ARBA00022723"/>
    </source>
</evidence>
<keyword evidence="17" id="KW-1185">Reference proteome</keyword>
<feature type="domain" description="Peptidase M14" evidence="15">
    <location>
        <begin position="189"/>
        <end position="488"/>
    </location>
</feature>
<sequence length="494" mass="57155">SRSPHHFVVVRQHSCRQQSSLTDCTRTHFKEIFFAHLQRTKASEMRGLFLPFVAQLSVQLCVTVATQSYEGYKLLRFPTKTVKWLENIEAEGFHLNRFDEPKRPLIDIWAEPNKFRPHADVMVAPEFLDSFMIMLRNHGINSVQVLQHNVQREIDRQKRDLLIAEHRAKRNVQAKSDDRDRIHKFNLLQYHRYDEILQYMRDLAAKHPDLVGLINITKTFEGRDLMGMKIGTRSAFKPAVFIDAGVHAREWIAPAVALYVATKLATRYRHDSEITRMVGKFDWYFVPVANPDGYEYSMTTDRLWRKTRSRNMTVNKWCVGADANRNWGYRWGEAGANRSPCSNIYAGASPFSEVEVAGIRDFITWQIPDLKIYVSLHSYGQLFLAPWGYTNDKPDNYYDQKTAAKFAVEAIKNKTGAEYSYGTISELMYPASGTSIDYMQSKGVPYIYGIELRPEDIDNNFGFSIPPRFVEPTGEEMLSAFLSMTRYATQMKML</sequence>
<name>A0A0B2VWM0_TOXCA</name>
<feature type="non-terminal residue" evidence="16">
    <location>
        <position position="1"/>
    </location>
</feature>
<evidence type="ECO:0000256" key="1">
    <source>
        <dbReference type="ARBA" id="ARBA00001947"/>
    </source>
</evidence>
<proteinExistence type="inferred from homology"/>
<dbReference type="PROSITE" id="PS00132">
    <property type="entry name" value="CARBOXYPEPT_ZN_1"/>
    <property type="match status" value="1"/>
</dbReference>
<keyword evidence="8" id="KW-0732">Signal</keyword>
<dbReference type="Gene3D" id="3.40.630.10">
    <property type="entry name" value="Zn peptidases"/>
    <property type="match status" value="1"/>
</dbReference>
<evidence type="ECO:0000256" key="9">
    <source>
        <dbReference type="ARBA" id="ARBA00022801"/>
    </source>
</evidence>
<dbReference type="PANTHER" id="PTHR11705:SF139">
    <property type="entry name" value="PEPTIDASE M14 CARBOXYPEPTIDASE A DOMAIN-CONTAINING PROTEIN"/>
    <property type="match status" value="1"/>
</dbReference>
<dbReference type="Proteomes" id="UP000031036">
    <property type="component" value="Unassembled WGS sequence"/>
</dbReference>
<dbReference type="EMBL" id="JPKZ01000646">
    <property type="protein sequence ID" value="KHN86078.1"/>
    <property type="molecule type" value="Genomic_DNA"/>
</dbReference>
<dbReference type="InterPro" id="IPR036990">
    <property type="entry name" value="M14A-like_propep"/>
</dbReference>
<dbReference type="GO" id="GO:0008270">
    <property type="term" value="F:zinc ion binding"/>
    <property type="evidence" value="ECO:0007669"/>
    <property type="project" value="InterPro"/>
</dbReference>
<dbReference type="CDD" id="cd03860">
    <property type="entry name" value="M14_CP_A-B_like"/>
    <property type="match status" value="1"/>
</dbReference>
<evidence type="ECO:0000256" key="13">
    <source>
        <dbReference type="ARBA" id="ARBA00057299"/>
    </source>
</evidence>
<evidence type="ECO:0000256" key="10">
    <source>
        <dbReference type="ARBA" id="ARBA00022833"/>
    </source>
</evidence>
<dbReference type="OrthoDB" id="3626597at2759"/>
<keyword evidence="12" id="KW-1015">Disulfide bond</keyword>
<dbReference type="GO" id="GO:0006508">
    <property type="term" value="P:proteolysis"/>
    <property type="evidence" value="ECO:0007669"/>
    <property type="project" value="UniProtKB-KW"/>
</dbReference>
<keyword evidence="7" id="KW-0479">Metal-binding</keyword>
<keyword evidence="9" id="KW-0378">Hydrolase</keyword>
<evidence type="ECO:0000256" key="4">
    <source>
        <dbReference type="ARBA" id="ARBA00022525"/>
    </source>
</evidence>
<dbReference type="PANTHER" id="PTHR11705">
    <property type="entry name" value="PROTEASE FAMILY M14 CARBOXYPEPTIDASE A,B"/>
    <property type="match status" value="1"/>
</dbReference>
<dbReference type="OMA" id="WGYRWGE"/>
<accession>A0A0B2VWM0</accession>
<evidence type="ECO:0000256" key="3">
    <source>
        <dbReference type="ARBA" id="ARBA00005988"/>
    </source>
</evidence>
<dbReference type="Gene3D" id="3.30.70.340">
    <property type="entry name" value="Metallocarboxypeptidase-like"/>
    <property type="match status" value="1"/>
</dbReference>
<evidence type="ECO:0000256" key="11">
    <source>
        <dbReference type="ARBA" id="ARBA00023049"/>
    </source>
</evidence>
<keyword evidence="6" id="KW-0645">Protease</keyword>
<evidence type="ECO:0000256" key="2">
    <source>
        <dbReference type="ARBA" id="ARBA00004613"/>
    </source>
</evidence>
<dbReference type="STRING" id="6265.A0A0B2VWM0"/>
<evidence type="ECO:0000256" key="14">
    <source>
        <dbReference type="PROSITE-ProRule" id="PRU01379"/>
    </source>
</evidence>
<dbReference type="InterPro" id="IPR057246">
    <property type="entry name" value="CARBOXYPEPT_ZN_1"/>
</dbReference>
<dbReference type="Pfam" id="PF02244">
    <property type="entry name" value="Propep_M14"/>
    <property type="match status" value="1"/>
</dbReference>
<dbReference type="InterPro" id="IPR003146">
    <property type="entry name" value="M14A_act_pep"/>
</dbReference>
<comment type="function">
    <text evidence="13">Involved in the digestion of the blood meal.</text>
</comment>
<protein>
    <submittedName>
        <fullName evidence="16">Carboxypeptidase A1</fullName>
    </submittedName>
</protein>